<proteinExistence type="predicted"/>
<dbReference type="Gene3D" id="1.20.5.170">
    <property type="match status" value="1"/>
</dbReference>
<keyword evidence="4" id="KW-1185">Reference proteome</keyword>
<evidence type="ECO:0000313" key="4">
    <source>
        <dbReference type="Proteomes" id="UP001596368"/>
    </source>
</evidence>
<feature type="compositionally biased region" description="Low complexity" evidence="1">
    <location>
        <begin position="45"/>
        <end position="63"/>
    </location>
</feature>
<feature type="domain" description="DUF7527" evidence="2">
    <location>
        <begin position="69"/>
        <end position="205"/>
    </location>
</feature>
<sequence length="210" mass="23203">MREARDRLEASEDEIDRLTEENDRLRSRVEQLESELSTAREELSAAESRADAAAAGTDGADAAPTRTVSADRALAGTNLFVRYDTKGGATLEKAHAGGATRSDVNDNLRLEVHTEFESDDAAVDGRPFREFLTDTIEYGFVEWAVRELLYEIQSTGNESALRDLFDAIPEVDRAELDGTVTLEEEDGGSTEHGFDVVLRDRMGNPCWSRT</sequence>
<comment type="caution">
    <text evidence="3">The sequence shown here is derived from an EMBL/GenBank/DDBJ whole genome shotgun (WGS) entry which is preliminary data.</text>
</comment>
<dbReference type="Proteomes" id="UP001596368">
    <property type="component" value="Unassembled WGS sequence"/>
</dbReference>
<organism evidence="3 4">
    <name type="scientific">Halobaculum litoreum</name>
    <dbReference type="NCBI Taxonomy" id="3031998"/>
    <lineage>
        <taxon>Archaea</taxon>
        <taxon>Methanobacteriati</taxon>
        <taxon>Methanobacteriota</taxon>
        <taxon>Stenosarchaea group</taxon>
        <taxon>Halobacteria</taxon>
        <taxon>Halobacteriales</taxon>
        <taxon>Haloferacaceae</taxon>
        <taxon>Halobaculum</taxon>
    </lineage>
</organism>
<evidence type="ECO:0000259" key="2">
    <source>
        <dbReference type="Pfam" id="PF24371"/>
    </source>
</evidence>
<evidence type="ECO:0000313" key="3">
    <source>
        <dbReference type="EMBL" id="MFC7137416.1"/>
    </source>
</evidence>
<gene>
    <name evidence="3" type="ORF">ACFQRB_15210</name>
</gene>
<protein>
    <recommendedName>
        <fullName evidence="2">DUF7527 domain-containing protein</fullName>
    </recommendedName>
</protein>
<dbReference type="Pfam" id="PF24371">
    <property type="entry name" value="DUF7527"/>
    <property type="match status" value="1"/>
</dbReference>
<evidence type="ECO:0000256" key="1">
    <source>
        <dbReference type="SAM" id="MobiDB-lite"/>
    </source>
</evidence>
<feature type="compositionally biased region" description="Basic and acidic residues" evidence="1">
    <location>
        <begin position="22"/>
        <end position="31"/>
    </location>
</feature>
<dbReference type="AlphaFoldDB" id="A0ABD5XS57"/>
<accession>A0ABD5XS57</accession>
<reference evidence="3 4" key="1">
    <citation type="journal article" date="2019" name="Int. J. Syst. Evol. Microbiol.">
        <title>The Global Catalogue of Microorganisms (GCM) 10K type strain sequencing project: providing services to taxonomists for standard genome sequencing and annotation.</title>
        <authorList>
            <consortium name="The Broad Institute Genomics Platform"/>
            <consortium name="The Broad Institute Genome Sequencing Center for Infectious Disease"/>
            <person name="Wu L."/>
            <person name="Ma J."/>
        </authorList>
    </citation>
    <scope>NUCLEOTIDE SEQUENCE [LARGE SCALE GENOMIC DNA]</scope>
    <source>
        <strain evidence="3 4">DT92</strain>
    </source>
</reference>
<dbReference type="EMBL" id="JBHSZG010000001">
    <property type="protein sequence ID" value="MFC7137416.1"/>
    <property type="molecule type" value="Genomic_DNA"/>
</dbReference>
<feature type="region of interest" description="Disordered" evidence="1">
    <location>
        <begin position="22"/>
        <end position="64"/>
    </location>
</feature>
<dbReference type="InterPro" id="IPR055949">
    <property type="entry name" value="DUF7527"/>
</dbReference>
<name>A0ABD5XS57_9EURY</name>